<dbReference type="EMBL" id="VWKB01000008">
    <property type="protein sequence ID" value="KAA4101957.1"/>
    <property type="molecule type" value="Genomic_DNA"/>
</dbReference>
<comment type="caution">
    <text evidence="1">The sequence shown here is derived from an EMBL/GenBank/DDBJ whole genome shotgun (WGS) entry which is preliminary data.</text>
</comment>
<protein>
    <submittedName>
        <fullName evidence="1">Uncharacterized protein</fullName>
    </submittedName>
</protein>
<dbReference type="AlphaFoldDB" id="A0A5M5DB30"/>
<accession>A0A5M5DB30</accession>
<evidence type="ECO:0000313" key="2">
    <source>
        <dbReference type="Proteomes" id="UP000473905"/>
    </source>
</evidence>
<keyword evidence="2" id="KW-1185">Reference proteome</keyword>
<dbReference type="Proteomes" id="UP000473905">
    <property type="component" value="Unassembled WGS sequence"/>
</dbReference>
<name>A0A5M5DB30_BACOV</name>
<reference evidence="1 2" key="1">
    <citation type="journal article" date="2019" name="Nat. Med.">
        <title>A library of human gut bacterial isolates paired with longitudinal multiomics data enables mechanistic microbiome research.</title>
        <authorList>
            <person name="Poyet M."/>
            <person name="Groussin M."/>
            <person name="Gibbons S.M."/>
            <person name="Avila-Pacheco J."/>
            <person name="Jiang X."/>
            <person name="Kearney S.M."/>
            <person name="Perrotta A.R."/>
            <person name="Berdy B."/>
            <person name="Zhao S."/>
            <person name="Lieberman T.D."/>
            <person name="Swanson P.K."/>
            <person name="Smith M."/>
            <person name="Roesemann S."/>
            <person name="Alexander J.E."/>
            <person name="Rich S.A."/>
            <person name="Livny J."/>
            <person name="Vlamakis H."/>
            <person name="Clish C."/>
            <person name="Bullock K."/>
            <person name="Deik A."/>
            <person name="Scott J."/>
            <person name="Pierce K.A."/>
            <person name="Xavier R.J."/>
            <person name="Alm E.J."/>
        </authorList>
    </citation>
    <scope>NUCLEOTIDE SEQUENCE [LARGE SCALE GENOMIC DNA]</scope>
    <source>
        <strain evidence="1 2">BIOML-A134</strain>
    </source>
</reference>
<organism evidence="1 2">
    <name type="scientific">Bacteroides ovatus</name>
    <dbReference type="NCBI Taxonomy" id="28116"/>
    <lineage>
        <taxon>Bacteria</taxon>
        <taxon>Pseudomonadati</taxon>
        <taxon>Bacteroidota</taxon>
        <taxon>Bacteroidia</taxon>
        <taxon>Bacteroidales</taxon>
        <taxon>Bacteroidaceae</taxon>
        <taxon>Bacteroides</taxon>
    </lineage>
</organism>
<gene>
    <name evidence="1" type="ORF">F3D66_07055</name>
</gene>
<proteinExistence type="predicted"/>
<evidence type="ECO:0000313" key="1">
    <source>
        <dbReference type="EMBL" id="KAA4101957.1"/>
    </source>
</evidence>
<sequence>MKEILKNVDFVDAIKKGKEISMKIFWGALHVCEKDAFYMYDKLESGQNVDILINKKTAKV</sequence>